<dbReference type="EMBL" id="JAHRHJ020000001">
    <property type="protein sequence ID" value="KAH9330906.1"/>
    <property type="molecule type" value="Genomic_DNA"/>
</dbReference>
<dbReference type="AlphaFoldDB" id="A0AA38LNZ2"/>
<reference evidence="2 3" key="1">
    <citation type="journal article" date="2021" name="Nat. Plants">
        <title>The Taxus genome provides insights into paclitaxel biosynthesis.</title>
        <authorList>
            <person name="Xiong X."/>
            <person name="Gou J."/>
            <person name="Liao Q."/>
            <person name="Li Y."/>
            <person name="Zhou Q."/>
            <person name="Bi G."/>
            <person name="Li C."/>
            <person name="Du R."/>
            <person name="Wang X."/>
            <person name="Sun T."/>
            <person name="Guo L."/>
            <person name="Liang H."/>
            <person name="Lu P."/>
            <person name="Wu Y."/>
            <person name="Zhang Z."/>
            <person name="Ro D.K."/>
            <person name="Shang Y."/>
            <person name="Huang S."/>
            <person name="Yan J."/>
        </authorList>
    </citation>
    <scope>NUCLEOTIDE SEQUENCE [LARGE SCALE GENOMIC DNA]</scope>
    <source>
        <strain evidence="2">Ta-2019</strain>
    </source>
</reference>
<sequence>MVEKGSSSNLVDAARQWVEKQGLLPPSEELPLTESFPGSGGLVAVAKEGRLDKEAVNKFFITLIKRRYFPEDLPVPVNQSWVTPPASKNIYHARQRSNDGDLIRSFASLDGDDYRYNSLPPLPAQRTLTPPPTSYPQQPMSFSDDYSVPRFNASASSENCKCKIEARRYNSI</sequence>
<proteinExistence type="predicted"/>
<gene>
    <name evidence="2" type="ORF">KI387_003014</name>
</gene>
<name>A0AA38LNZ2_TAXCH</name>
<evidence type="ECO:0000256" key="1">
    <source>
        <dbReference type="SAM" id="MobiDB-lite"/>
    </source>
</evidence>
<evidence type="ECO:0000313" key="2">
    <source>
        <dbReference type="EMBL" id="KAH9330906.1"/>
    </source>
</evidence>
<protein>
    <submittedName>
        <fullName evidence="2">Uncharacterized protein</fullName>
    </submittedName>
</protein>
<dbReference type="Proteomes" id="UP000824469">
    <property type="component" value="Unassembled WGS sequence"/>
</dbReference>
<dbReference type="OMA" id="CKIEARR"/>
<organism evidence="2 3">
    <name type="scientific">Taxus chinensis</name>
    <name type="common">Chinese yew</name>
    <name type="synonym">Taxus wallichiana var. chinensis</name>
    <dbReference type="NCBI Taxonomy" id="29808"/>
    <lineage>
        <taxon>Eukaryota</taxon>
        <taxon>Viridiplantae</taxon>
        <taxon>Streptophyta</taxon>
        <taxon>Embryophyta</taxon>
        <taxon>Tracheophyta</taxon>
        <taxon>Spermatophyta</taxon>
        <taxon>Pinopsida</taxon>
        <taxon>Pinidae</taxon>
        <taxon>Conifers II</taxon>
        <taxon>Cupressales</taxon>
        <taxon>Taxaceae</taxon>
        <taxon>Taxus</taxon>
    </lineage>
</organism>
<evidence type="ECO:0000313" key="3">
    <source>
        <dbReference type="Proteomes" id="UP000824469"/>
    </source>
</evidence>
<comment type="caution">
    <text evidence="2">The sequence shown here is derived from an EMBL/GenBank/DDBJ whole genome shotgun (WGS) entry which is preliminary data.</text>
</comment>
<keyword evidence="3" id="KW-1185">Reference proteome</keyword>
<feature type="non-terminal residue" evidence="2">
    <location>
        <position position="1"/>
    </location>
</feature>
<feature type="region of interest" description="Disordered" evidence="1">
    <location>
        <begin position="118"/>
        <end position="141"/>
    </location>
</feature>
<accession>A0AA38LNZ2</accession>